<dbReference type="HOGENOM" id="CLU_151169_0_0_7"/>
<dbReference type="EMBL" id="CP009788">
    <property type="protein sequence ID" value="AJE03347.1"/>
    <property type="molecule type" value="Genomic_DNA"/>
</dbReference>
<reference evidence="7 8" key="1">
    <citation type="journal article" date="2015" name="Genome Announc.">
        <title>Complete Genome of Geobacter pickeringii G13T, a Metal-Reducing Isolate from Sedimentary Kaolin Deposits.</title>
        <authorList>
            <person name="Badalamenti J.P."/>
            <person name="Bond D.R."/>
        </authorList>
    </citation>
    <scope>NUCLEOTIDE SEQUENCE [LARGE SCALE GENOMIC DNA]</scope>
    <source>
        <strain evidence="7 8">G13</strain>
    </source>
</reference>
<evidence type="ECO:0000256" key="5">
    <source>
        <dbReference type="SAM" id="SignalP"/>
    </source>
</evidence>
<evidence type="ECO:0000313" key="8">
    <source>
        <dbReference type="Proteomes" id="UP000057609"/>
    </source>
</evidence>
<dbReference type="STRING" id="345632.GPICK_08255"/>
<dbReference type="InterPro" id="IPR009056">
    <property type="entry name" value="Cyt_c-like_dom"/>
</dbReference>
<dbReference type="GO" id="GO:0046872">
    <property type="term" value="F:metal ion binding"/>
    <property type="evidence" value="ECO:0007669"/>
    <property type="project" value="UniProtKB-KW"/>
</dbReference>
<dbReference type="KEGG" id="gpi:GPICK_08255"/>
<gene>
    <name evidence="7" type="ORF">GPICK_08255</name>
</gene>
<evidence type="ECO:0000313" key="7">
    <source>
        <dbReference type="EMBL" id="AJE03347.1"/>
    </source>
</evidence>
<dbReference type="InterPro" id="IPR036909">
    <property type="entry name" value="Cyt_c-like_dom_sf"/>
</dbReference>
<dbReference type="Gene3D" id="1.10.760.10">
    <property type="entry name" value="Cytochrome c-like domain"/>
    <property type="match status" value="1"/>
</dbReference>
<feature type="signal peptide" evidence="5">
    <location>
        <begin position="1"/>
        <end position="20"/>
    </location>
</feature>
<sequence>MKRSACCLLALLTGGVVAYAADTSLDRGKELFESPKLGTSGKSCSSCHPGGRKLEWAASTYDDEKLTEIVNRCIEKSLKGKPLDPASDDMKSLIAYIKTFGAPGK</sequence>
<proteinExistence type="predicted"/>
<feature type="chain" id="PRO_5002113565" evidence="5">
    <location>
        <begin position="21"/>
        <end position="105"/>
    </location>
</feature>
<keyword evidence="1 4" id="KW-0349">Heme</keyword>
<keyword evidence="8" id="KW-1185">Reference proteome</keyword>
<evidence type="ECO:0000256" key="2">
    <source>
        <dbReference type="ARBA" id="ARBA00022723"/>
    </source>
</evidence>
<keyword evidence="5" id="KW-0732">Signal</keyword>
<dbReference type="OrthoDB" id="9779283at2"/>
<keyword evidence="2 4" id="KW-0479">Metal-binding</keyword>
<name>A0A0B5B9U8_9BACT</name>
<dbReference type="Proteomes" id="UP000057609">
    <property type="component" value="Chromosome"/>
</dbReference>
<keyword evidence="3 4" id="KW-0408">Iron</keyword>
<dbReference type="SUPFAM" id="SSF46626">
    <property type="entry name" value="Cytochrome c"/>
    <property type="match status" value="1"/>
</dbReference>
<dbReference type="RefSeq" id="WP_039742099.1">
    <property type="nucleotide sequence ID" value="NZ_CP009788.1"/>
</dbReference>
<accession>A0A0B5B9U8</accession>
<dbReference type="GO" id="GO:0009055">
    <property type="term" value="F:electron transfer activity"/>
    <property type="evidence" value="ECO:0007669"/>
    <property type="project" value="InterPro"/>
</dbReference>
<evidence type="ECO:0000256" key="4">
    <source>
        <dbReference type="PROSITE-ProRule" id="PRU00433"/>
    </source>
</evidence>
<feature type="domain" description="Cytochrome c" evidence="6">
    <location>
        <begin position="23"/>
        <end position="101"/>
    </location>
</feature>
<dbReference type="Pfam" id="PF21342">
    <property type="entry name" value="SoxA-TsdA_cyt-c"/>
    <property type="match status" value="1"/>
</dbReference>
<protein>
    <submittedName>
        <fullName evidence="7">Cytochrome C</fullName>
    </submittedName>
</protein>
<evidence type="ECO:0000259" key="6">
    <source>
        <dbReference type="PROSITE" id="PS51007"/>
    </source>
</evidence>
<dbReference type="GO" id="GO:0020037">
    <property type="term" value="F:heme binding"/>
    <property type="evidence" value="ECO:0007669"/>
    <property type="project" value="InterPro"/>
</dbReference>
<evidence type="ECO:0000256" key="1">
    <source>
        <dbReference type="ARBA" id="ARBA00022617"/>
    </source>
</evidence>
<dbReference type="AlphaFoldDB" id="A0A0B5B9U8"/>
<evidence type="ECO:0000256" key="3">
    <source>
        <dbReference type="ARBA" id="ARBA00023004"/>
    </source>
</evidence>
<dbReference type="PROSITE" id="PS51007">
    <property type="entry name" value="CYTC"/>
    <property type="match status" value="1"/>
</dbReference>
<organism evidence="7 8">
    <name type="scientific">Geobacter pickeringii</name>
    <dbReference type="NCBI Taxonomy" id="345632"/>
    <lineage>
        <taxon>Bacteria</taxon>
        <taxon>Pseudomonadati</taxon>
        <taxon>Thermodesulfobacteriota</taxon>
        <taxon>Desulfuromonadia</taxon>
        <taxon>Geobacterales</taxon>
        <taxon>Geobacteraceae</taxon>
        <taxon>Geobacter</taxon>
    </lineage>
</organism>